<reference evidence="3" key="1">
    <citation type="journal article" date="2009" name="Plant Mol. Biol.">
        <title>Insights into corn genes derived from large-scale cDNA sequencing.</title>
        <authorList>
            <person name="Alexandrov N.N."/>
            <person name="Brover V.V."/>
            <person name="Freidin S."/>
            <person name="Troukhan M.E."/>
            <person name="Tatarinova T.V."/>
            <person name="Zhang H."/>
            <person name="Swaller T.J."/>
            <person name="Lu Y.P."/>
            <person name="Bouck J."/>
            <person name="Flavell R.B."/>
            <person name="Feldmann K.A."/>
        </authorList>
    </citation>
    <scope>NUCLEOTIDE SEQUENCE</scope>
</reference>
<feature type="domain" description="PHD-type zinc finger plants" evidence="2">
    <location>
        <begin position="24"/>
        <end position="66"/>
    </location>
</feature>
<evidence type="ECO:0000313" key="3">
    <source>
        <dbReference type="EMBL" id="ACG26317.1"/>
    </source>
</evidence>
<dbReference type="PANTHER" id="PTHR33779:SF22">
    <property type="entry name" value="ZINC FINGER PHD-TYPE DOMAIN-CONTAINING PROTEIN"/>
    <property type="match status" value="1"/>
</dbReference>
<dbReference type="ExpressionAtlas" id="B6SN84">
    <property type="expression patterns" value="baseline and differential"/>
</dbReference>
<feature type="region of interest" description="Disordered" evidence="1">
    <location>
        <begin position="73"/>
        <end position="165"/>
    </location>
</feature>
<dbReference type="EMBL" id="EU954199">
    <property type="protein sequence ID" value="ACG26317.1"/>
    <property type="molecule type" value="mRNA"/>
</dbReference>
<organism evidence="3">
    <name type="scientific">Zea mays</name>
    <name type="common">Maize</name>
    <dbReference type="NCBI Taxonomy" id="4577"/>
    <lineage>
        <taxon>Eukaryota</taxon>
        <taxon>Viridiplantae</taxon>
        <taxon>Streptophyta</taxon>
        <taxon>Embryophyta</taxon>
        <taxon>Tracheophyta</taxon>
        <taxon>Spermatophyta</taxon>
        <taxon>Magnoliopsida</taxon>
        <taxon>Liliopsida</taxon>
        <taxon>Poales</taxon>
        <taxon>Poaceae</taxon>
        <taxon>PACMAD clade</taxon>
        <taxon>Panicoideae</taxon>
        <taxon>Andropogonodae</taxon>
        <taxon>Andropogoneae</taxon>
        <taxon>Tripsacinae</taxon>
        <taxon>Zea</taxon>
    </lineage>
</organism>
<proteinExistence type="evidence at transcript level"/>
<dbReference type="AlphaFoldDB" id="B6SN84"/>
<dbReference type="PANTHER" id="PTHR33779">
    <property type="entry name" value="EXPRESSED PROTEIN"/>
    <property type="match status" value="1"/>
</dbReference>
<evidence type="ECO:0000259" key="2">
    <source>
        <dbReference type="Pfam" id="PF25054"/>
    </source>
</evidence>
<dbReference type="InterPro" id="IPR056874">
    <property type="entry name" value="PHD_dom_pln"/>
</dbReference>
<name>B6SN84_MAIZE</name>
<protein>
    <recommendedName>
        <fullName evidence="2">PHD-type zinc finger plants domain-containing protein</fullName>
    </recommendedName>
</protein>
<dbReference type="Pfam" id="PF25054">
    <property type="entry name" value="PHD_pln"/>
    <property type="match status" value="1"/>
</dbReference>
<evidence type="ECO:0000256" key="1">
    <source>
        <dbReference type="SAM" id="MobiDB-lite"/>
    </source>
</evidence>
<feature type="compositionally biased region" description="Basic and acidic residues" evidence="1">
    <location>
        <begin position="140"/>
        <end position="153"/>
    </location>
</feature>
<accession>B6SN84</accession>
<sequence length="185" mass="19539">MVSPGSNDDDDDGRASAAAAAVCCMCGDQGLPGELFQCALCLRRLQHRYCSAEYPRTAAYSVCNWCLTTTDKQVGGGSPAAAKSLTTMAKRRASSRQLNGSRGGHHGDVDPYSGGGGSGGCSRSAFPAEPQKPVKKPKKSHEEAAAGKGREEVPTGARTKPPFTAKARVPRYKLLAEVIRRNENI</sequence>